<dbReference type="AlphaFoldDB" id="A0AAD8N5L0"/>
<comment type="similarity">
    <text evidence="1">Belongs to the PPR family. P subfamily.</text>
</comment>
<dbReference type="Pfam" id="PF13041">
    <property type="entry name" value="PPR_2"/>
    <property type="match status" value="1"/>
</dbReference>
<dbReference type="InterPro" id="IPR002885">
    <property type="entry name" value="PPR_rpt"/>
</dbReference>
<keyword evidence="5" id="KW-1185">Reference proteome</keyword>
<dbReference type="PROSITE" id="PS51375">
    <property type="entry name" value="PPR"/>
    <property type="match status" value="3"/>
</dbReference>
<feature type="repeat" description="PPR" evidence="3">
    <location>
        <begin position="148"/>
        <end position="182"/>
    </location>
</feature>
<name>A0AAD8N5L0_9APIA</name>
<accession>A0AAD8N5L0</accession>
<dbReference type="Pfam" id="PF01535">
    <property type="entry name" value="PPR"/>
    <property type="match status" value="3"/>
</dbReference>
<dbReference type="Gene3D" id="1.25.40.10">
    <property type="entry name" value="Tetratricopeptide repeat domain"/>
    <property type="match status" value="3"/>
</dbReference>
<sequence length="514" mass="57886">MGTAISTIRSNSTSTNLHRLVSSHKNYYNTASATRSNMKSKFSSSGSNALFQKISTLRDPDASIVPILDEFMRDGKKVKGTDLQRFVRELRSRKRLSHALQLSEWVNTNNYCRDTSGNHAVQLDLIGSVRGIDAAENYFNKLTGKEKDERTYGALLNCYTREGLVDKSLSLKQTMKEAGFVSSPLAYNNLMCLYSRTDQPEKVLDMLSEMKQNGISPNNFSYRFCINACGEKSDFKSMEKLLAEMENQPQITMDWSTYSTAVNHYIIGDQKEKARVALKKLETLNKDAIGYSHLISHYAKLGDVDEVMRLWGLQKVVCKKQINRDYITMLGMLVKLGELEEGANVLMEWESSCRTFDFRVPNVLFIGLCSKGLTEKAETMLKKMIGTGKRPIPNSWAIISFGYMEMKNLKKAYECMKEALAVSQESPGWKPKPVLISSILRWLGENGKIADVEAFVSSLRSVIPVNREMYHALIKANARCGNGADDLINRMKSDKIDADEETKKILSSNTDGSE</sequence>
<evidence type="ECO:0000256" key="2">
    <source>
        <dbReference type="ARBA" id="ARBA00022737"/>
    </source>
</evidence>
<dbReference type="GO" id="GO:0005739">
    <property type="term" value="C:mitochondrion"/>
    <property type="evidence" value="ECO:0007669"/>
    <property type="project" value="TreeGrafter"/>
</dbReference>
<dbReference type="GO" id="GO:0003729">
    <property type="term" value="F:mRNA binding"/>
    <property type="evidence" value="ECO:0007669"/>
    <property type="project" value="UniProtKB-ARBA"/>
</dbReference>
<protein>
    <submittedName>
        <fullName evidence="4">Pentatricopeptide repeat-containing protein</fullName>
    </submittedName>
</protein>
<gene>
    <name evidence="4" type="ORF">POM88_005476</name>
</gene>
<dbReference type="EMBL" id="JAUIZM010000002">
    <property type="protein sequence ID" value="KAK1395613.1"/>
    <property type="molecule type" value="Genomic_DNA"/>
</dbReference>
<keyword evidence="2" id="KW-0677">Repeat</keyword>
<dbReference type="InterPro" id="IPR011990">
    <property type="entry name" value="TPR-like_helical_dom_sf"/>
</dbReference>
<feature type="repeat" description="PPR" evidence="3">
    <location>
        <begin position="183"/>
        <end position="217"/>
    </location>
</feature>
<evidence type="ECO:0000256" key="1">
    <source>
        <dbReference type="ARBA" id="ARBA00007626"/>
    </source>
</evidence>
<evidence type="ECO:0000313" key="5">
    <source>
        <dbReference type="Proteomes" id="UP001237642"/>
    </source>
</evidence>
<organism evidence="4 5">
    <name type="scientific">Heracleum sosnowskyi</name>
    <dbReference type="NCBI Taxonomy" id="360622"/>
    <lineage>
        <taxon>Eukaryota</taxon>
        <taxon>Viridiplantae</taxon>
        <taxon>Streptophyta</taxon>
        <taxon>Embryophyta</taxon>
        <taxon>Tracheophyta</taxon>
        <taxon>Spermatophyta</taxon>
        <taxon>Magnoliopsida</taxon>
        <taxon>eudicotyledons</taxon>
        <taxon>Gunneridae</taxon>
        <taxon>Pentapetalae</taxon>
        <taxon>asterids</taxon>
        <taxon>campanulids</taxon>
        <taxon>Apiales</taxon>
        <taxon>Apiaceae</taxon>
        <taxon>Apioideae</taxon>
        <taxon>apioid superclade</taxon>
        <taxon>Tordylieae</taxon>
        <taxon>Tordyliinae</taxon>
        <taxon>Heracleum</taxon>
    </lineage>
</organism>
<reference evidence="4" key="2">
    <citation type="submission" date="2023-05" db="EMBL/GenBank/DDBJ databases">
        <authorList>
            <person name="Schelkunov M.I."/>
        </authorList>
    </citation>
    <scope>NUCLEOTIDE SEQUENCE</scope>
    <source>
        <strain evidence="4">Hsosn_3</strain>
        <tissue evidence="4">Leaf</tissue>
    </source>
</reference>
<comment type="caution">
    <text evidence="4">The sequence shown here is derived from an EMBL/GenBank/DDBJ whole genome shotgun (WGS) entry which is preliminary data.</text>
</comment>
<proteinExistence type="inferred from homology"/>
<dbReference type="PANTHER" id="PTHR45717">
    <property type="entry name" value="OS12G0527900 PROTEIN"/>
    <property type="match status" value="1"/>
</dbReference>
<feature type="repeat" description="PPR" evidence="3">
    <location>
        <begin position="357"/>
        <end position="391"/>
    </location>
</feature>
<evidence type="ECO:0000256" key="3">
    <source>
        <dbReference type="PROSITE-ProRule" id="PRU00708"/>
    </source>
</evidence>
<evidence type="ECO:0000313" key="4">
    <source>
        <dbReference type="EMBL" id="KAK1395613.1"/>
    </source>
</evidence>
<reference evidence="4" key="1">
    <citation type="submission" date="2023-02" db="EMBL/GenBank/DDBJ databases">
        <title>Genome of toxic invasive species Heracleum sosnowskyi carries increased number of genes despite the absence of recent whole-genome duplications.</title>
        <authorList>
            <person name="Schelkunov M."/>
            <person name="Shtratnikova V."/>
            <person name="Makarenko M."/>
            <person name="Klepikova A."/>
            <person name="Omelchenko D."/>
            <person name="Novikova G."/>
            <person name="Obukhova E."/>
            <person name="Bogdanov V."/>
            <person name="Penin A."/>
            <person name="Logacheva M."/>
        </authorList>
    </citation>
    <scope>NUCLEOTIDE SEQUENCE</scope>
    <source>
        <strain evidence="4">Hsosn_3</strain>
        <tissue evidence="4">Leaf</tissue>
    </source>
</reference>
<dbReference type="PANTHER" id="PTHR45717:SF7">
    <property type="entry name" value="PENTACOTRIPEPTIDE-REPEAT REGION OF PRORP DOMAIN-CONTAINING PROTEIN"/>
    <property type="match status" value="1"/>
</dbReference>
<dbReference type="NCBIfam" id="TIGR00756">
    <property type="entry name" value="PPR"/>
    <property type="match status" value="2"/>
</dbReference>
<dbReference type="Proteomes" id="UP001237642">
    <property type="component" value="Unassembled WGS sequence"/>
</dbReference>